<evidence type="ECO:0000313" key="1">
    <source>
        <dbReference type="EMBL" id="MCT2589199.1"/>
    </source>
</evidence>
<comment type="caution">
    <text evidence="1">The sequence shown here is derived from an EMBL/GenBank/DDBJ whole genome shotgun (WGS) entry which is preliminary data.</text>
</comment>
<name>A0ABT2JMU1_9ACTN</name>
<gene>
    <name evidence="1" type="ORF">LHJ74_04500</name>
</gene>
<dbReference type="Proteomes" id="UP001156389">
    <property type="component" value="Unassembled WGS sequence"/>
</dbReference>
<evidence type="ECO:0000313" key="2">
    <source>
        <dbReference type="Proteomes" id="UP001156389"/>
    </source>
</evidence>
<protein>
    <submittedName>
        <fullName evidence="1">Uncharacterized protein</fullName>
    </submittedName>
</protein>
<keyword evidence="2" id="KW-1185">Reference proteome</keyword>
<proteinExistence type="predicted"/>
<dbReference type="RefSeq" id="WP_260216190.1">
    <property type="nucleotide sequence ID" value="NZ_JAJAGO010000002.1"/>
</dbReference>
<dbReference type="EMBL" id="JAJAGO010000002">
    <property type="protein sequence ID" value="MCT2589199.1"/>
    <property type="molecule type" value="Genomic_DNA"/>
</dbReference>
<organism evidence="1 2">
    <name type="scientific">Streptomyces gossypii</name>
    <dbReference type="NCBI Taxonomy" id="2883101"/>
    <lineage>
        <taxon>Bacteria</taxon>
        <taxon>Bacillati</taxon>
        <taxon>Actinomycetota</taxon>
        <taxon>Actinomycetes</taxon>
        <taxon>Kitasatosporales</taxon>
        <taxon>Streptomycetaceae</taxon>
        <taxon>Streptomyces</taxon>
    </lineage>
</organism>
<reference evidence="1 2" key="1">
    <citation type="submission" date="2021-10" db="EMBL/GenBank/DDBJ databases">
        <title>Streptomyces gossypii sp. nov., isolated from soil collected from cotton field.</title>
        <authorList>
            <person name="Ge X."/>
            <person name="Chen X."/>
            <person name="Liu W."/>
        </authorList>
    </citation>
    <scope>NUCLEOTIDE SEQUENCE [LARGE SCALE GENOMIC DNA]</scope>
    <source>
        <strain evidence="1 2">N2-109</strain>
    </source>
</reference>
<sequence>MTSALNAIPGIIFITLSYAALCAVSPFGTCRKCQGFGCQIRESRLTGRLKAGRVCRRCQGYGRRLRFGRWLYNHASRLHRDGTR</sequence>
<accession>A0ABT2JMU1</accession>